<feature type="region of interest" description="Disordered" evidence="1">
    <location>
        <begin position="77"/>
        <end position="96"/>
    </location>
</feature>
<proteinExistence type="predicted"/>
<keyword evidence="2" id="KW-0812">Transmembrane</keyword>
<accession>A0ABW4JLE0</accession>
<evidence type="ECO:0008006" key="5">
    <source>
        <dbReference type="Google" id="ProtNLM"/>
    </source>
</evidence>
<evidence type="ECO:0000256" key="2">
    <source>
        <dbReference type="SAM" id="Phobius"/>
    </source>
</evidence>
<dbReference type="RefSeq" id="WP_377944581.1">
    <property type="nucleotide sequence ID" value="NZ_JBHUCX010000074.1"/>
</dbReference>
<reference evidence="4" key="1">
    <citation type="journal article" date="2019" name="Int. J. Syst. Evol. Microbiol.">
        <title>The Global Catalogue of Microorganisms (GCM) 10K type strain sequencing project: providing services to taxonomists for standard genome sequencing and annotation.</title>
        <authorList>
            <consortium name="The Broad Institute Genomics Platform"/>
            <consortium name="The Broad Institute Genome Sequencing Center for Infectious Disease"/>
            <person name="Wu L."/>
            <person name="Ma J."/>
        </authorList>
    </citation>
    <scope>NUCLEOTIDE SEQUENCE [LARGE SCALE GENOMIC DNA]</scope>
    <source>
        <strain evidence="4">CGMCC 1.12286</strain>
    </source>
</reference>
<evidence type="ECO:0000313" key="3">
    <source>
        <dbReference type="EMBL" id="MFD1676674.1"/>
    </source>
</evidence>
<evidence type="ECO:0000256" key="1">
    <source>
        <dbReference type="SAM" id="MobiDB-lite"/>
    </source>
</evidence>
<dbReference type="EMBL" id="JBHUCX010000074">
    <property type="protein sequence ID" value="MFD1676674.1"/>
    <property type="molecule type" value="Genomic_DNA"/>
</dbReference>
<keyword evidence="4" id="KW-1185">Reference proteome</keyword>
<feature type="transmembrane region" description="Helical" evidence="2">
    <location>
        <begin position="45"/>
        <end position="64"/>
    </location>
</feature>
<name>A0ABW4JLE0_9BACL</name>
<keyword evidence="2" id="KW-1133">Transmembrane helix</keyword>
<comment type="caution">
    <text evidence="3">The sequence shown here is derived from an EMBL/GenBank/DDBJ whole genome shotgun (WGS) entry which is preliminary data.</text>
</comment>
<sequence>MRRKISNVANGREKAFVYTCALVALSVYAVPRLPQMTHGLAGTFTVLWLLFVALCVGANLYFLIGADKERKRLLDARTTGARASVPEEAQMRQVRG</sequence>
<protein>
    <recommendedName>
        <fullName evidence="5">Cardiolipin synthase N-terminal domain-containing protein</fullName>
    </recommendedName>
</protein>
<evidence type="ECO:0000313" key="4">
    <source>
        <dbReference type="Proteomes" id="UP001597079"/>
    </source>
</evidence>
<dbReference type="Proteomes" id="UP001597079">
    <property type="component" value="Unassembled WGS sequence"/>
</dbReference>
<gene>
    <name evidence="3" type="ORF">ACFSB2_18535</name>
</gene>
<organism evidence="3 4">
    <name type="scientific">Alicyclobacillus fodiniaquatilis</name>
    <dbReference type="NCBI Taxonomy" id="1661150"/>
    <lineage>
        <taxon>Bacteria</taxon>
        <taxon>Bacillati</taxon>
        <taxon>Bacillota</taxon>
        <taxon>Bacilli</taxon>
        <taxon>Bacillales</taxon>
        <taxon>Alicyclobacillaceae</taxon>
        <taxon>Alicyclobacillus</taxon>
    </lineage>
</organism>
<keyword evidence="2" id="KW-0472">Membrane</keyword>